<dbReference type="NCBIfam" id="NF008058">
    <property type="entry name" value="PRK10792.1"/>
    <property type="match status" value="1"/>
</dbReference>
<feature type="domain" description="Tetrahydrofolate dehydrogenase/cyclohydrolase NAD(P)-binding" evidence="14">
    <location>
        <begin position="139"/>
        <end position="280"/>
    </location>
</feature>
<dbReference type="Gene3D" id="3.40.50.10860">
    <property type="entry name" value="Leucine Dehydrogenase, chain A, domain 1"/>
    <property type="match status" value="1"/>
</dbReference>
<dbReference type="AlphaFoldDB" id="A0A385YSR7"/>
<keyword evidence="8 12" id="KW-0368">Histidine biosynthesis</keyword>
<evidence type="ECO:0000259" key="14">
    <source>
        <dbReference type="Pfam" id="PF02882"/>
    </source>
</evidence>
<keyword evidence="16" id="KW-1185">Reference proteome</keyword>
<dbReference type="PANTHER" id="PTHR48099">
    <property type="entry name" value="C-1-TETRAHYDROFOLATE SYNTHASE, CYTOPLASMIC-RELATED"/>
    <property type="match status" value="1"/>
</dbReference>
<dbReference type="PROSITE" id="PS00766">
    <property type="entry name" value="THF_DHG_CYH_1"/>
    <property type="match status" value="1"/>
</dbReference>
<comment type="caution">
    <text evidence="12">Lacks conserved residue(s) required for the propagation of feature annotation.</text>
</comment>
<evidence type="ECO:0000256" key="5">
    <source>
        <dbReference type="ARBA" id="ARBA00022801"/>
    </source>
</evidence>
<evidence type="ECO:0000256" key="12">
    <source>
        <dbReference type="HAMAP-Rule" id="MF_01576"/>
    </source>
</evidence>
<dbReference type="CDD" id="cd01080">
    <property type="entry name" value="NAD_bind_m-THF_DH_Cyclohyd"/>
    <property type="match status" value="1"/>
</dbReference>
<evidence type="ECO:0000313" key="15">
    <source>
        <dbReference type="EMBL" id="AYC29541.1"/>
    </source>
</evidence>
<keyword evidence="2 12" id="KW-0554">One-carbon metabolism</keyword>
<dbReference type="Pfam" id="PF02882">
    <property type="entry name" value="THF_DHG_CYH_C"/>
    <property type="match status" value="1"/>
</dbReference>
<dbReference type="InterPro" id="IPR020631">
    <property type="entry name" value="THF_DH/CycHdrlase_NAD-bd_dom"/>
</dbReference>
<dbReference type="GO" id="GO:0035999">
    <property type="term" value="P:tetrahydrofolate interconversion"/>
    <property type="evidence" value="ECO:0007669"/>
    <property type="project" value="UniProtKB-UniRule"/>
</dbReference>
<keyword evidence="3 12" id="KW-0028">Amino-acid biosynthesis</keyword>
<dbReference type="GO" id="GO:0005829">
    <property type="term" value="C:cytosol"/>
    <property type="evidence" value="ECO:0007669"/>
    <property type="project" value="TreeGrafter"/>
</dbReference>
<protein>
    <recommendedName>
        <fullName evidence="12">Bifunctional protein FolD</fullName>
    </recommendedName>
    <domain>
        <recommendedName>
            <fullName evidence="12">Methylenetetrahydrofolate dehydrogenase</fullName>
            <ecNumber evidence="12">1.5.1.5</ecNumber>
        </recommendedName>
    </domain>
    <domain>
        <recommendedName>
            <fullName evidence="12">Methenyltetrahydrofolate cyclohydrolase</fullName>
            <ecNumber evidence="12">3.5.4.9</ecNumber>
        </recommendedName>
    </domain>
</protein>
<evidence type="ECO:0000256" key="6">
    <source>
        <dbReference type="ARBA" id="ARBA00022857"/>
    </source>
</evidence>
<evidence type="ECO:0000256" key="10">
    <source>
        <dbReference type="ARBA" id="ARBA00023268"/>
    </source>
</evidence>
<dbReference type="HAMAP" id="MF_01576">
    <property type="entry name" value="THF_DHG_CYH"/>
    <property type="match status" value="1"/>
</dbReference>
<keyword evidence="5 12" id="KW-0378">Hydrolase</keyword>
<dbReference type="GO" id="GO:0000105">
    <property type="term" value="P:L-histidine biosynthetic process"/>
    <property type="evidence" value="ECO:0007669"/>
    <property type="project" value="UniProtKB-KW"/>
</dbReference>
<keyword evidence="4 12" id="KW-0658">Purine biosynthesis</keyword>
<dbReference type="SUPFAM" id="SSF53223">
    <property type="entry name" value="Aminoacid dehydrogenase-like, N-terminal domain"/>
    <property type="match status" value="1"/>
</dbReference>
<comment type="similarity">
    <text evidence="12">Belongs to the tetrahydrofolate dehydrogenase/cyclohydrolase family.</text>
</comment>
<keyword evidence="6 12" id="KW-0521">NADP</keyword>
<evidence type="ECO:0000256" key="4">
    <source>
        <dbReference type="ARBA" id="ARBA00022755"/>
    </source>
</evidence>
<dbReference type="InterPro" id="IPR036291">
    <property type="entry name" value="NAD(P)-bd_dom_sf"/>
</dbReference>
<keyword evidence="10 12" id="KW-0511">Multifunctional enzyme</keyword>
<evidence type="ECO:0000256" key="7">
    <source>
        <dbReference type="ARBA" id="ARBA00023002"/>
    </source>
</evidence>
<gene>
    <name evidence="12 15" type="primary">folD</name>
    <name evidence="15" type="ORF">D3873_06455</name>
</gene>
<dbReference type="PRINTS" id="PR00085">
    <property type="entry name" value="THFDHDRGNASE"/>
</dbReference>
<evidence type="ECO:0000313" key="16">
    <source>
        <dbReference type="Proteomes" id="UP000265725"/>
    </source>
</evidence>
<comment type="catalytic activity">
    <reaction evidence="12">
        <text>(6R)-5,10-methylene-5,6,7,8-tetrahydrofolate + NADP(+) = (6R)-5,10-methenyltetrahydrofolate + NADPH</text>
        <dbReference type="Rhea" id="RHEA:22812"/>
        <dbReference type="ChEBI" id="CHEBI:15636"/>
        <dbReference type="ChEBI" id="CHEBI:57455"/>
        <dbReference type="ChEBI" id="CHEBI:57783"/>
        <dbReference type="ChEBI" id="CHEBI:58349"/>
        <dbReference type="EC" id="1.5.1.5"/>
    </reaction>
</comment>
<dbReference type="InterPro" id="IPR020630">
    <property type="entry name" value="THF_DH/CycHdrlase_cat_dom"/>
</dbReference>
<dbReference type="GO" id="GO:0004488">
    <property type="term" value="F:methylenetetrahydrofolate dehydrogenase (NADP+) activity"/>
    <property type="evidence" value="ECO:0007669"/>
    <property type="project" value="UniProtKB-UniRule"/>
</dbReference>
<proteinExistence type="inferred from homology"/>
<dbReference type="InterPro" id="IPR046346">
    <property type="entry name" value="Aminoacid_DH-like_N_sf"/>
</dbReference>
<dbReference type="KEGG" id="paek:D3873_06455"/>
<reference evidence="16" key="1">
    <citation type="submission" date="2018-09" db="EMBL/GenBank/DDBJ databases">
        <authorList>
            <person name="Zhu H."/>
        </authorList>
    </citation>
    <scope>NUCLEOTIDE SEQUENCE [LARGE SCALE GENOMIC DNA]</scope>
    <source>
        <strain evidence="16">K2R23-3</strain>
    </source>
</reference>
<comment type="subunit">
    <text evidence="12">Homodimer.</text>
</comment>
<keyword evidence="9 12" id="KW-0486">Methionine biosynthesis</keyword>
<dbReference type="GO" id="GO:0004477">
    <property type="term" value="F:methenyltetrahydrofolate cyclohydrolase activity"/>
    <property type="evidence" value="ECO:0007669"/>
    <property type="project" value="UniProtKB-UniRule"/>
</dbReference>
<dbReference type="OrthoDB" id="9803580at2"/>
<feature type="binding site" evidence="12">
    <location>
        <begin position="165"/>
        <end position="167"/>
    </location>
    <ligand>
        <name>NADP(+)</name>
        <dbReference type="ChEBI" id="CHEBI:58349"/>
    </ligand>
</feature>
<dbReference type="Gene3D" id="3.40.50.720">
    <property type="entry name" value="NAD(P)-binding Rossmann-like Domain"/>
    <property type="match status" value="1"/>
</dbReference>
<dbReference type="EMBL" id="CP032418">
    <property type="protein sequence ID" value="AYC29541.1"/>
    <property type="molecule type" value="Genomic_DNA"/>
</dbReference>
<evidence type="ECO:0000256" key="11">
    <source>
        <dbReference type="ARBA" id="ARBA00036357"/>
    </source>
</evidence>
<evidence type="ECO:0000256" key="8">
    <source>
        <dbReference type="ARBA" id="ARBA00023102"/>
    </source>
</evidence>
<evidence type="ECO:0000256" key="3">
    <source>
        <dbReference type="ARBA" id="ARBA00022605"/>
    </source>
</evidence>
<dbReference type="InterPro" id="IPR020867">
    <property type="entry name" value="THF_DH/CycHdrlase_CS"/>
</dbReference>
<accession>A0A385YSR7</accession>
<dbReference type="EC" id="3.5.4.9" evidence="12"/>
<dbReference type="GO" id="GO:0009086">
    <property type="term" value="P:methionine biosynthetic process"/>
    <property type="evidence" value="ECO:0007669"/>
    <property type="project" value="UniProtKB-KW"/>
</dbReference>
<dbReference type="PANTHER" id="PTHR48099:SF5">
    <property type="entry name" value="C-1-TETRAHYDROFOLATE SYNTHASE, CYTOPLASMIC"/>
    <property type="match status" value="1"/>
</dbReference>
<dbReference type="FunFam" id="3.40.50.10860:FF:000001">
    <property type="entry name" value="Bifunctional protein FolD"/>
    <property type="match status" value="1"/>
</dbReference>
<comment type="function">
    <text evidence="12">Catalyzes the oxidation of 5,10-methylenetetrahydrofolate to 5,10-methenyltetrahydrofolate and then the hydrolysis of 5,10-methenyltetrahydrofolate to 10-formyltetrahydrofolate.</text>
</comment>
<dbReference type="SUPFAM" id="SSF51735">
    <property type="entry name" value="NAD(P)-binding Rossmann-fold domains"/>
    <property type="match status" value="1"/>
</dbReference>
<dbReference type="Proteomes" id="UP000265725">
    <property type="component" value="Chromosome"/>
</dbReference>
<comment type="catalytic activity">
    <reaction evidence="11 12">
        <text>(6R)-5,10-methenyltetrahydrofolate + H2O = (6R)-10-formyltetrahydrofolate + H(+)</text>
        <dbReference type="Rhea" id="RHEA:23700"/>
        <dbReference type="ChEBI" id="CHEBI:15377"/>
        <dbReference type="ChEBI" id="CHEBI:15378"/>
        <dbReference type="ChEBI" id="CHEBI:57455"/>
        <dbReference type="ChEBI" id="CHEBI:195366"/>
        <dbReference type="EC" id="3.5.4.9"/>
    </reaction>
</comment>
<dbReference type="Pfam" id="PF00763">
    <property type="entry name" value="THF_DHG_CYH"/>
    <property type="match status" value="1"/>
</dbReference>
<comment type="pathway">
    <text evidence="1 12">One-carbon metabolism; tetrahydrofolate interconversion.</text>
</comment>
<feature type="domain" description="Tetrahydrofolate dehydrogenase/cyclohydrolase catalytic" evidence="13">
    <location>
        <begin position="6"/>
        <end position="120"/>
    </location>
</feature>
<evidence type="ECO:0000256" key="1">
    <source>
        <dbReference type="ARBA" id="ARBA00004777"/>
    </source>
</evidence>
<dbReference type="NCBIfam" id="NF010783">
    <property type="entry name" value="PRK14186.1"/>
    <property type="match status" value="1"/>
</dbReference>
<dbReference type="GO" id="GO:0006164">
    <property type="term" value="P:purine nucleotide biosynthetic process"/>
    <property type="evidence" value="ECO:0007669"/>
    <property type="project" value="UniProtKB-KW"/>
</dbReference>
<dbReference type="EC" id="1.5.1.5" evidence="12"/>
<name>A0A385YSR7_9BACL</name>
<dbReference type="UniPathway" id="UPA00193"/>
<sequence length="283" mass="30598">MVNNILDGKKIASSIQSDIEQQVKTLKQSGVVPGLTVIIVGDNPASITYVTNKKRTSERLGMNSALLELPESTTELELVNKIVELNNDPTVHGILVQLPLPRHIDESKIIHAISPEKDVDGFHPINVGKFVIGEESFLPCTPYGIMEMLHFEGIDVAGKHVVVVGRSNIVGKPMGLMMLKNNATVTYVHSKTVDVSSITKQADILIVAVGKAKFITSEFVKDGAIVIDVGMNRDENGKLCGDVDFENVRNIASFITPVPGGVGPMTITMLMKNTLESAKKLST</sequence>
<keyword evidence="7 12" id="KW-0560">Oxidoreductase</keyword>
<dbReference type="RefSeq" id="WP_119883281.1">
    <property type="nucleotide sequence ID" value="NZ_CP032418.1"/>
</dbReference>
<dbReference type="InterPro" id="IPR000672">
    <property type="entry name" value="THF_DH/CycHdrlase"/>
</dbReference>
<evidence type="ECO:0000259" key="13">
    <source>
        <dbReference type="Pfam" id="PF00763"/>
    </source>
</evidence>
<evidence type="ECO:0000256" key="2">
    <source>
        <dbReference type="ARBA" id="ARBA00022563"/>
    </source>
</evidence>
<evidence type="ECO:0000256" key="9">
    <source>
        <dbReference type="ARBA" id="ARBA00023167"/>
    </source>
</evidence>
<dbReference type="FunFam" id="3.40.50.720:FF:000094">
    <property type="entry name" value="Bifunctional protein FolD"/>
    <property type="match status" value="1"/>
</dbReference>
<dbReference type="PROSITE" id="PS00767">
    <property type="entry name" value="THF_DHG_CYH_2"/>
    <property type="match status" value="1"/>
</dbReference>
<organism evidence="15 16">
    <name type="scientific">Paenisporosarcina cavernae</name>
    <dbReference type="NCBI Taxonomy" id="2320858"/>
    <lineage>
        <taxon>Bacteria</taxon>
        <taxon>Bacillati</taxon>
        <taxon>Bacillota</taxon>
        <taxon>Bacilli</taxon>
        <taxon>Bacillales</taxon>
        <taxon>Caryophanaceae</taxon>
        <taxon>Paenisporosarcina</taxon>
    </lineage>
</organism>